<dbReference type="AlphaFoldDB" id="A0AAF0ZSL8"/>
<organism evidence="1 2">
    <name type="scientific">Solanum verrucosum</name>
    <dbReference type="NCBI Taxonomy" id="315347"/>
    <lineage>
        <taxon>Eukaryota</taxon>
        <taxon>Viridiplantae</taxon>
        <taxon>Streptophyta</taxon>
        <taxon>Embryophyta</taxon>
        <taxon>Tracheophyta</taxon>
        <taxon>Spermatophyta</taxon>
        <taxon>Magnoliopsida</taxon>
        <taxon>eudicotyledons</taxon>
        <taxon>Gunneridae</taxon>
        <taxon>Pentapetalae</taxon>
        <taxon>asterids</taxon>
        <taxon>lamiids</taxon>
        <taxon>Solanales</taxon>
        <taxon>Solanaceae</taxon>
        <taxon>Solanoideae</taxon>
        <taxon>Solaneae</taxon>
        <taxon>Solanum</taxon>
    </lineage>
</organism>
<gene>
    <name evidence="1" type="ORF">MTR67_044102</name>
</gene>
<reference evidence="1" key="1">
    <citation type="submission" date="2023-08" db="EMBL/GenBank/DDBJ databases">
        <title>A de novo genome assembly of Solanum verrucosum Schlechtendal, a Mexican diploid species geographically isolated from the other diploid A-genome species in potato relatives.</title>
        <authorList>
            <person name="Hosaka K."/>
        </authorList>
    </citation>
    <scope>NUCLEOTIDE SEQUENCE</scope>
    <source>
        <tissue evidence="1">Young leaves</tissue>
    </source>
</reference>
<dbReference type="EMBL" id="CP133621">
    <property type="protein sequence ID" value="WMV50717.1"/>
    <property type="molecule type" value="Genomic_DNA"/>
</dbReference>
<protein>
    <recommendedName>
        <fullName evidence="3">Polyprotein</fullName>
    </recommendedName>
</protein>
<accession>A0AAF0ZSL8</accession>
<sequence>MDAVKGFPRPLTSTDIRSFYGLAGYYRRSLLELLKDYDMSVLYHLGKANVVMDALSRLFIGSVAHIEDEKKELVGDVDRLARLGVQLVDSTKGLDTILMELKESALNKSVEAFSEGGDGVFRYQGRLCVPDVDGLREKILDEAHGSRYSIQPRATKMYRDLREIY</sequence>
<keyword evidence="2" id="KW-1185">Reference proteome</keyword>
<evidence type="ECO:0000313" key="2">
    <source>
        <dbReference type="Proteomes" id="UP001234989"/>
    </source>
</evidence>
<name>A0AAF0ZSL8_SOLVR</name>
<dbReference type="Proteomes" id="UP001234989">
    <property type="component" value="Chromosome 10"/>
</dbReference>
<evidence type="ECO:0008006" key="3">
    <source>
        <dbReference type="Google" id="ProtNLM"/>
    </source>
</evidence>
<proteinExistence type="predicted"/>
<evidence type="ECO:0000313" key="1">
    <source>
        <dbReference type="EMBL" id="WMV50717.1"/>
    </source>
</evidence>